<comment type="similarity">
    <text evidence="1">Belongs to the class-I aminoacyl-tRNA synthetase family.</text>
</comment>
<evidence type="ECO:0000313" key="2">
    <source>
        <dbReference type="EMBL" id="MFH4984608.1"/>
    </source>
</evidence>
<dbReference type="PANTHER" id="PTHR45794:SF1">
    <property type="entry name" value="LEUCINE--TRNA LIGASE, CYTOPLASMIC"/>
    <property type="match status" value="1"/>
</dbReference>
<dbReference type="EMBL" id="JBGFUD010019166">
    <property type="protein sequence ID" value="MFH4984608.1"/>
    <property type="molecule type" value="Genomic_DNA"/>
</dbReference>
<dbReference type="InterPro" id="IPR004493">
    <property type="entry name" value="Leu-tRNA-synth_Ia_arc/euk"/>
</dbReference>
<keyword evidence="3" id="KW-1185">Reference proteome</keyword>
<gene>
    <name evidence="2" type="ORF">AB6A40_011317</name>
</gene>
<dbReference type="InterPro" id="IPR014729">
    <property type="entry name" value="Rossmann-like_a/b/a_fold"/>
</dbReference>
<organism evidence="2 3">
    <name type="scientific">Gnathostoma spinigerum</name>
    <dbReference type="NCBI Taxonomy" id="75299"/>
    <lineage>
        <taxon>Eukaryota</taxon>
        <taxon>Metazoa</taxon>
        <taxon>Ecdysozoa</taxon>
        <taxon>Nematoda</taxon>
        <taxon>Chromadorea</taxon>
        <taxon>Rhabditida</taxon>
        <taxon>Spirurina</taxon>
        <taxon>Gnathostomatomorpha</taxon>
        <taxon>Gnathostomatoidea</taxon>
        <taxon>Gnathostomatidae</taxon>
        <taxon>Gnathostoma</taxon>
    </lineage>
</organism>
<evidence type="ECO:0000256" key="1">
    <source>
        <dbReference type="ARBA" id="ARBA00005594"/>
    </source>
</evidence>
<protein>
    <submittedName>
        <fullName evidence="2">Uncharacterized protein</fullName>
    </submittedName>
</protein>
<feature type="non-terminal residue" evidence="2">
    <location>
        <position position="1"/>
    </location>
</feature>
<dbReference type="AlphaFoldDB" id="A0ABD6EXB2"/>
<dbReference type="Proteomes" id="UP001608902">
    <property type="component" value="Unassembled WGS sequence"/>
</dbReference>
<dbReference type="PANTHER" id="PTHR45794">
    <property type="entry name" value="LEUCYL-TRNA SYNTHETASE"/>
    <property type="match status" value="1"/>
</dbReference>
<dbReference type="Gene3D" id="3.40.50.620">
    <property type="entry name" value="HUPs"/>
    <property type="match status" value="1"/>
</dbReference>
<comment type="caution">
    <text evidence="2">The sequence shown here is derived from an EMBL/GenBank/DDBJ whole genome shotgun (WGS) entry which is preliminary data.</text>
</comment>
<evidence type="ECO:0000313" key="3">
    <source>
        <dbReference type="Proteomes" id="UP001608902"/>
    </source>
</evidence>
<proteinExistence type="inferred from homology"/>
<name>A0ABD6EXB2_9BILA</name>
<sequence length="122" mass="14030">FPFGLHCTGMPIKACADKLKRELEDFGFPPVFPADEEPAADEKNELEELMKDKSKGKKSKAVAKTGSAKYQWQIMQSLGLKDDEIKKFADEAHWLEYFPYLCISDLKRMGVKLYMCCMPEER</sequence>
<reference evidence="2 3" key="1">
    <citation type="submission" date="2024-08" db="EMBL/GenBank/DDBJ databases">
        <title>Gnathostoma spinigerum genome.</title>
        <authorList>
            <person name="Gonzalez-Bertolin B."/>
            <person name="Monzon S."/>
            <person name="Zaballos A."/>
            <person name="Jimenez P."/>
            <person name="Dekumyoy P."/>
            <person name="Varona S."/>
            <person name="Cuesta I."/>
            <person name="Sumanam S."/>
            <person name="Adisakwattana P."/>
            <person name="Gasser R.B."/>
            <person name="Hernandez-Gonzalez A."/>
            <person name="Young N.D."/>
            <person name="Perteguer M.J."/>
        </authorList>
    </citation>
    <scope>NUCLEOTIDE SEQUENCE [LARGE SCALE GENOMIC DNA]</scope>
    <source>
        <strain evidence="2">AL3</strain>
        <tissue evidence="2">Liver</tissue>
    </source>
</reference>
<accession>A0ABD6EXB2</accession>